<sequence>MTTAVTAGAPAEAPGPALHQPRRALTAAAEVLGAVLLLVAASWTWDRGIRHYSYDAGPDLPQLESTRYFGNWIGAAIVLGVLAGLLVLDAVRQVVLAVRTSGEDGFDPADGHPDHDHADLDHADLDHADLDHADPGHGHPDHTNPGRDRPDHDDEGHPFPTDRDHHLRA</sequence>
<proteinExistence type="predicted"/>
<evidence type="ECO:0000256" key="1">
    <source>
        <dbReference type="SAM" id="MobiDB-lite"/>
    </source>
</evidence>
<protein>
    <submittedName>
        <fullName evidence="3">Uncharacterized protein</fullName>
    </submittedName>
</protein>
<feature type="region of interest" description="Disordered" evidence="1">
    <location>
        <begin position="127"/>
        <end position="169"/>
    </location>
</feature>
<evidence type="ECO:0000313" key="4">
    <source>
        <dbReference type="Proteomes" id="UP000677152"/>
    </source>
</evidence>
<feature type="transmembrane region" description="Helical" evidence="2">
    <location>
        <begin position="24"/>
        <end position="45"/>
    </location>
</feature>
<evidence type="ECO:0000313" key="3">
    <source>
        <dbReference type="EMBL" id="QUF02234.1"/>
    </source>
</evidence>
<feature type="transmembrane region" description="Helical" evidence="2">
    <location>
        <begin position="69"/>
        <end position="91"/>
    </location>
</feature>
<keyword evidence="2" id="KW-1133">Transmembrane helix</keyword>
<dbReference type="EMBL" id="CP073249">
    <property type="protein sequence ID" value="QUF02234.1"/>
    <property type="molecule type" value="Genomic_DNA"/>
</dbReference>
<keyword evidence="2" id="KW-0472">Membrane</keyword>
<gene>
    <name evidence="3" type="ORF">KCV87_22385</name>
</gene>
<accession>A0AA45L2H5</accession>
<dbReference type="AlphaFoldDB" id="A0AA45L2H5"/>
<organism evidence="3 4">
    <name type="scientific">Actinosynnema pretiosum subsp. pretiosum</name>
    <dbReference type="NCBI Taxonomy" id="103721"/>
    <lineage>
        <taxon>Bacteria</taxon>
        <taxon>Bacillati</taxon>
        <taxon>Actinomycetota</taxon>
        <taxon>Actinomycetes</taxon>
        <taxon>Pseudonocardiales</taxon>
        <taxon>Pseudonocardiaceae</taxon>
        <taxon>Actinosynnema</taxon>
    </lineage>
</organism>
<dbReference type="Proteomes" id="UP000677152">
    <property type="component" value="Chromosome"/>
</dbReference>
<name>A0AA45L2H5_9PSEU</name>
<evidence type="ECO:0000256" key="2">
    <source>
        <dbReference type="SAM" id="Phobius"/>
    </source>
</evidence>
<keyword evidence="2" id="KW-0812">Transmembrane</keyword>
<reference evidence="3" key="1">
    <citation type="submission" date="2021-04" db="EMBL/GenBank/DDBJ databases">
        <title>Genomic sequence of Actinosynnema pretiosum subsp. pretiosum ATCC 31280 (C-14919).</title>
        <authorList>
            <person name="Bai L."/>
            <person name="Wang X."/>
            <person name="Xiao Y."/>
        </authorList>
    </citation>
    <scope>NUCLEOTIDE SEQUENCE</scope>
    <source>
        <strain evidence="3">ATCC 31280</strain>
    </source>
</reference>